<feature type="transmembrane region" description="Helical" evidence="1">
    <location>
        <begin position="38"/>
        <end position="54"/>
    </location>
</feature>
<dbReference type="AlphaFoldDB" id="A0A501XPU4"/>
<comment type="caution">
    <text evidence="2">The sequence shown here is derived from an EMBL/GenBank/DDBJ whole genome shotgun (WGS) entry which is preliminary data.</text>
</comment>
<keyword evidence="1" id="KW-1133">Transmembrane helix</keyword>
<evidence type="ECO:0000256" key="1">
    <source>
        <dbReference type="SAM" id="Phobius"/>
    </source>
</evidence>
<reference evidence="2 3" key="1">
    <citation type="submission" date="2019-06" db="EMBL/GenBank/DDBJ databases">
        <authorList>
            <person name="Lee I."/>
            <person name="Jang G.I."/>
            <person name="Hwang C.Y."/>
        </authorList>
    </citation>
    <scope>NUCLEOTIDE SEQUENCE [LARGE SCALE GENOMIC DNA]</scope>
    <source>
        <strain evidence="2 3">PAMC 28131</strain>
    </source>
</reference>
<keyword evidence="1" id="KW-0812">Transmembrane</keyword>
<feature type="transmembrane region" description="Helical" evidence="1">
    <location>
        <begin position="61"/>
        <end position="78"/>
    </location>
</feature>
<name>A0A501XPU4_9SPHN</name>
<evidence type="ECO:0000313" key="3">
    <source>
        <dbReference type="Proteomes" id="UP000319897"/>
    </source>
</evidence>
<evidence type="ECO:0000313" key="2">
    <source>
        <dbReference type="EMBL" id="TPE62429.1"/>
    </source>
</evidence>
<dbReference type="Proteomes" id="UP000319897">
    <property type="component" value="Unassembled WGS sequence"/>
</dbReference>
<proteinExistence type="predicted"/>
<keyword evidence="3" id="KW-1185">Reference proteome</keyword>
<accession>A0A501XPU4</accession>
<sequence length="115" mass="11848">MMRFMQVLAGLVGALLLAGEVARRGDSVLAQPKAWDDLLAGAVLLGLALAGARATPALHAAGWGLFSGVMLATLGVNLDAWIADAQKPRAGLYSGALALMLGIGAAAALWWARRR</sequence>
<feature type="transmembrane region" description="Helical" evidence="1">
    <location>
        <begin position="90"/>
        <end position="112"/>
    </location>
</feature>
<organism evidence="2 3">
    <name type="scientific">Sandaracinobacter neustonicus</name>
    <dbReference type="NCBI Taxonomy" id="1715348"/>
    <lineage>
        <taxon>Bacteria</taxon>
        <taxon>Pseudomonadati</taxon>
        <taxon>Pseudomonadota</taxon>
        <taxon>Alphaproteobacteria</taxon>
        <taxon>Sphingomonadales</taxon>
        <taxon>Sphingosinicellaceae</taxon>
        <taxon>Sandaracinobacter</taxon>
    </lineage>
</organism>
<dbReference type="EMBL" id="VFSU01000018">
    <property type="protein sequence ID" value="TPE62429.1"/>
    <property type="molecule type" value="Genomic_DNA"/>
</dbReference>
<dbReference type="RefSeq" id="WP_140927493.1">
    <property type="nucleotide sequence ID" value="NZ_VFSU01000018.1"/>
</dbReference>
<keyword evidence="1" id="KW-0472">Membrane</keyword>
<protein>
    <submittedName>
        <fullName evidence="2">Uncharacterized protein</fullName>
    </submittedName>
</protein>
<gene>
    <name evidence="2" type="ORF">FJQ54_05885</name>
</gene>